<dbReference type="InterPro" id="IPR036322">
    <property type="entry name" value="WD40_repeat_dom_sf"/>
</dbReference>
<evidence type="ECO:0000313" key="3">
    <source>
        <dbReference type="Proteomes" id="UP000000600"/>
    </source>
</evidence>
<sequence length="405" mass="46841">MLLQPQKIFYKFERLIQEFFGKLKEKHQSYTDYFSNIENPSNDPNITKNGDPKIDDIKSMMLLLENIRSLFFYEGVNQSNILSQQNSLIIKSKNSNQDSILRDGKECQGCIRRQLYISCLLEKYLNGLQESKSKVEDEKQKIRTELENLQKEIKDEQLNNINMKTINIKIEGILNQQGINELSVLQFSCIAQKEDEESQNSVLQFLDQKIIYNERNQINQSEKCQALCFNKDDKLIATAKHNEIVLWTFQEGKMDKINGNTMRHKGEISCLLFDKDSDILISGGGDFDCQIKIWECTGQMKWKLQKETQKLDGGVKAMLLNKKRDKLFIGTQKGQIAIFEVNFETSTLGQPKIQQINQNSTSIFGLSLNEDEKYLVSCGQDCYLRLFSLDQGLIQLIKKNVHLLV</sequence>
<dbReference type="InParanoid" id="A0BMQ0"/>
<dbReference type="Proteomes" id="UP000000600">
    <property type="component" value="Unassembled WGS sequence"/>
</dbReference>
<dbReference type="SMART" id="SM00320">
    <property type="entry name" value="WD40"/>
    <property type="match status" value="3"/>
</dbReference>
<dbReference type="InterPro" id="IPR001680">
    <property type="entry name" value="WD40_rpt"/>
</dbReference>
<keyword evidence="3" id="KW-1185">Reference proteome</keyword>
<feature type="coiled-coil region" evidence="1">
    <location>
        <begin position="121"/>
        <end position="166"/>
    </location>
</feature>
<protein>
    <recommendedName>
        <fullName evidence="4">Anaphase-promoting complex subunit 4 WD40 domain-containing protein</fullName>
    </recommendedName>
</protein>
<keyword evidence="1" id="KW-0175">Coiled coil</keyword>
<dbReference type="STRING" id="5888.A0BMQ0"/>
<reference evidence="2 3" key="1">
    <citation type="journal article" date="2006" name="Nature">
        <title>Global trends of whole-genome duplications revealed by the ciliate Paramecium tetraurelia.</title>
        <authorList>
            <consortium name="Genoscope"/>
            <person name="Aury J.-M."/>
            <person name="Jaillon O."/>
            <person name="Duret L."/>
            <person name="Noel B."/>
            <person name="Jubin C."/>
            <person name="Porcel B.M."/>
            <person name="Segurens B."/>
            <person name="Daubin V."/>
            <person name="Anthouard V."/>
            <person name="Aiach N."/>
            <person name="Arnaiz O."/>
            <person name="Billaut A."/>
            <person name="Beisson J."/>
            <person name="Blanc I."/>
            <person name="Bouhouche K."/>
            <person name="Camara F."/>
            <person name="Duharcourt S."/>
            <person name="Guigo R."/>
            <person name="Gogendeau D."/>
            <person name="Katinka M."/>
            <person name="Keller A.-M."/>
            <person name="Kissmehl R."/>
            <person name="Klotz C."/>
            <person name="Koll F."/>
            <person name="Le Moue A."/>
            <person name="Lepere C."/>
            <person name="Malinsky S."/>
            <person name="Nowacki M."/>
            <person name="Nowak J.K."/>
            <person name="Plattner H."/>
            <person name="Poulain J."/>
            <person name="Ruiz F."/>
            <person name="Serrano V."/>
            <person name="Zagulski M."/>
            <person name="Dessen P."/>
            <person name="Betermier M."/>
            <person name="Weissenbach J."/>
            <person name="Scarpelli C."/>
            <person name="Schachter V."/>
            <person name="Sperling L."/>
            <person name="Meyer E."/>
            <person name="Cohen J."/>
            <person name="Wincker P."/>
        </authorList>
    </citation>
    <scope>NUCLEOTIDE SEQUENCE [LARGE SCALE GENOMIC DNA]</scope>
    <source>
        <strain evidence="2 3">Stock d4-2</strain>
    </source>
</reference>
<name>A0BMQ0_PARTE</name>
<gene>
    <name evidence="2" type="ORF">GSPATT00030453001</name>
</gene>
<organism evidence="2 3">
    <name type="scientific">Paramecium tetraurelia</name>
    <dbReference type="NCBI Taxonomy" id="5888"/>
    <lineage>
        <taxon>Eukaryota</taxon>
        <taxon>Sar</taxon>
        <taxon>Alveolata</taxon>
        <taxon>Ciliophora</taxon>
        <taxon>Intramacronucleata</taxon>
        <taxon>Oligohymenophorea</taxon>
        <taxon>Peniculida</taxon>
        <taxon>Parameciidae</taxon>
        <taxon>Paramecium</taxon>
    </lineage>
</organism>
<accession>A0BMQ0</accession>
<dbReference type="KEGG" id="ptm:GSPATT00030453001"/>
<dbReference type="AlphaFoldDB" id="A0BMQ0"/>
<dbReference type="GeneID" id="5012999"/>
<dbReference type="Pfam" id="PF00400">
    <property type="entry name" value="WD40"/>
    <property type="match status" value="2"/>
</dbReference>
<evidence type="ECO:0000313" key="2">
    <source>
        <dbReference type="EMBL" id="CAK59817.1"/>
    </source>
</evidence>
<dbReference type="HOGENOM" id="CLU_680538_0_0_1"/>
<dbReference type="PANTHER" id="PTHR19920">
    <property type="entry name" value="WD40 PROTEIN CIAO1"/>
    <property type="match status" value="1"/>
</dbReference>
<dbReference type="RefSeq" id="XP_001427215.1">
    <property type="nucleotide sequence ID" value="XM_001427178.1"/>
</dbReference>
<evidence type="ECO:0000256" key="1">
    <source>
        <dbReference type="SAM" id="Coils"/>
    </source>
</evidence>
<proteinExistence type="predicted"/>
<evidence type="ECO:0008006" key="4">
    <source>
        <dbReference type="Google" id="ProtNLM"/>
    </source>
</evidence>
<dbReference type="EMBL" id="CT868005">
    <property type="protein sequence ID" value="CAK59817.1"/>
    <property type="molecule type" value="Genomic_DNA"/>
</dbReference>
<dbReference type="SUPFAM" id="SSF50978">
    <property type="entry name" value="WD40 repeat-like"/>
    <property type="match status" value="1"/>
</dbReference>
<dbReference type="InterPro" id="IPR015943">
    <property type="entry name" value="WD40/YVTN_repeat-like_dom_sf"/>
</dbReference>
<dbReference type="Gene3D" id="2.130.10.10">
    <property type="entry name" value="YVTN repeat-like/Quinoprotein amine dehydrogenase"/>
    <property type="match status" value="1"/>
</dbReference>
<dbReference type="PANTHER" id="PTHR19920:SF0">
    <property type="entry name" value="CYTOSOLIC IRON-SULFUR PROTEIN ASSEMBLY PROTEIN CIAO1-RELATED"/>
    <property type="match status" value="1"/>
</dbReference>
<dbReference type="OrthoDB" id="63070at2759"/>